<sequence>MTNKSFSIVFPGQGSQSVGMLGDIAAQFGEVKETFTEASDLLGYDMWKLVCQGPAEELDKTTHTQPALLTGSYAIWRILQSRKPLKPAMLAGHSLGEYTALVCAGALAFSDAVRIVAARGQYMQEAVPPGIGAMAAIIGLDETQVAAICKQSVTSEDEILSPANFNSIGQIVVAGHQAAVIRAVALAKAQGAKLATLIPVSVPSHCELMRPAAVRLVELLAGMTLQQPMIPVLSNVDVMPYRGADSIRDGLVRQLYSPVRWVEMIQQMIQAGVSHITECGPGKVLTGLNKRIDKSLQLMATSDLAGLEAVLTLETE</sequence>
<dbReference type="InterPro" id="IPR001227">
    <property type="entry name" value="Ac_transferase_dom_sf"/>
</dbReference>
<evidence type="ECO:0000256" key="6">
    <source>
        <dbReference type="PIRNR" id="PIRNR000446"/>
    </source>
</evidence>
<dbReference type="InterPro" id="IPR024925">
    <property type="entry name" value="Malonyl_CoA-ACP_transAc"/>
</dbReference>
<keyword evidence="3 6" id="KW-0808">Transferase</keyword>
<evidence type="ECO:0000256" key="1">
    <source>
        <dbReference type="ARBA" id="ARBA00013258"/>
    </source>
</evidence>
<dbReference type="InterPro" id="IPR004410">
    <property type="entry name" value="Malonyl_CoA-ACP_transAc_FabD"/>
</dbReference>
<feature type="active site" evidence="7">
    <location>
        <position position="94"/>
    </location>
</feature>
<keyword evidence="10" id="KW-1185">Reference proteome</keyword>
<comment type="catalytic activity">
    <reaction evidence="5 6">
        <text>holo-[ACP] + malonyl-CoA = malonyl-[ACP] + CoA</text>
        <dbReference type="Rhea" id="RHEA:41792"/>
        <dbReference type="Rhea" id="RHEA-COMP:9623"/>
        <dbReference type="Rhea" id="RHEA-COMP:9685"/>
        <dbReference type="ChEBI" id="CHEBI:57287"/>
        <dbReference type="ChEBI" id="CHEBI:57384"/>
        <dbReference type="ChEBI" id="CHEBI:64479"/>
        <dbReference type="ChEBI" id="CHEBI:78449"/>
        <dbReference type="EC" id="2.3.1.39"/>
    </reaction>
</comment>
<protein>
    <recommendedName>
        <fullName evidence="2 6">Malonyl CoA-acyl carrier protein transacylase</fullName>
        <ecNumber evidence="1 6">2.3.1.39</ecNumber>
    </recommendedName>
</protein>
<dbReference type="InterPro" id="IPR016035">
    <property type="entry name" value="Acyl_Trfase/lysoPLipase"/>
</dbReference>
<name>A0A370GR76_9COXI</name>
<evidence type="ECO:0000256" key="3">
    <source>
        <dbReference type="ARBA" id="ARBA00022679"/>
    </source>
</evidence>
<comment type="similarity">
    <text evidence="6">Belongs to the fabD family.</text>
</comment>
<dbReference type="GO" id="GO:0004314">
    <property type="term" value="F:[acyl-carrier-protein] S-malonyltransferase activity"/>
    <property type="evidence" value="ECO:0007669"/>
    <property type="project" value="UniProtKB-EC"/>
</dbReference>
<evidence type="ECO:0000313" key="9">
    <source>
        <dbReference type="EMBL" id="RDI46011.1"/>
    </source>
</evidence>
<evidence type="ECO:0000256" key="4">
    <source>
        <dbReference type="ARBA" id="ARBA00023315"/>
    </source>
</evidence>
<reference evidence="9 10" key="1">
    <citation type="submission" date="2018-07" db="EMBL/GenBank/DDBJ databases">
        <title>Genomic Encyclopedia of Type Strains, Phase IV (KMG-IV): sequencing the most valuable type-strain genomes for metagenomic binning, comparative biology and taxonomic classification.</title>
        <authorList>
            <person name="Goeker M."/>
        </authorList>
    </citation>
    <scope>NUCLEOTIDE SEQUENCE [LARGE SCALE GENOMIC DNA]</scope>
    <source>
        <strain evidence="9 10">DSM 16500</strain>
    </source>
</reference>
<dbReference type="GO" id="GO:0005829">
    <property type="term" value="C:cytosol"/>
    <property type="evidence" value="ECO:0007669"/>
    <property type="project" value="TreeGrafter"/>
</dbReference>
<dbReference type="SUPFAM" id="SSF52151">
    <property type="entry name" value="FabD/lysophospholipase-like"/>
    <property type="match status" value="1"/>
</dbReference>
<evidence type="ECO:0000256" key="2">
    <source>
        <dbReference type="ARBA" id="ARBA00018953"/>
    </source>
</evidence>
<evidence type="ECO:0000256" key="5">
    <source>
        <dbReference type="ARBA" id="ARBA00048462"/>
    </source>
</evidence>
<evidence type="ECO:0000313" key="10">
    <source>
        <dbReference type="Proteomes" id="UP000254720"/>
    </source>
</evidence>
<dbReference type="SMART" id="SM00827">
    <property type="entry name" value="PKS_AT"/>
    <property type="match status" value="1"/>
</dbReference>
<dbReference type="PANTHER" id="PTHR42681:SF1">
    <property type="entry name" value="MALONYL-COA-ACYL CARRIER PROTEIN TRANSACYLASE, MITOCHONDRIAL"/>
    <property type="match status" value="1"/>
</dbReference>
<dbReference type="NCBIfam" id="TIGR00128">
    <property type="entry name" value="fabD"/>
    <property type="match status" value="1"/>
</dbReference>
<dbReference type="Gene3D" id="3.30.70.250">
    <property type="entry name" value="Malonyl-CoA ACP transacylase, ACP-binding"/>
    <property type="match status" value="1"/>
</dbReference>
<organism evidence="9 10">
    <name type="scientific">Aquicella lusitana</name>
    <dbReference type="NCBI Taxonomy" id="254246"/>
    <lineage>
        <taxon>Bacteria</taxon>
        <taxon>Pseudomonadati</taxon>
        <taxon>Pseudomonadota</taxon>
        <taxon>Gammaproteobacteria</taxon>
        <taxon>Legionellales</taxon>
        <taxon>Coxiellaceae</taxon>
        <taxon>Aquicella</taxon>
    </lineage>
</organism>
<dbReference type="PIRSF" id="PIRSF000446">
    <property type="entry name" value="Mct"/>
    <property type="match status" value="1"/>
</dbReference>
<dbReference type="Gene3D" id="3.40.366.10">
    <property type="entry name" value="Malonyl-Coenzyme A Acyl Carrier Protein, domain 2"/>
    <property type="match status" value="1"/>
</dbReference>
<keyword evidence="4 6" id="KW-0012">Acyltransferase</keyword>
<dbReference type="InterPro" id="IPR016036">
    <property type="entry name" value="Malonyl_transacylase_ACP-bd"/>
</dbReference>
<evidence type="ECO:0000259" key="8">
    <source>
        <dbReference type="SMART" id="SM00827"/>
    </source>
</evidence>
<dbReference type="EC" id="2.3.1.39" evidence="1 6"/>
<proteinExistence type="inferred from homology"/>
<feature type="active site" evidence="7">
    <location>
        <position position="205"/>
    </location>
</feature>
<dbReference type="SUPFAM" id="SSF55048">
    <property type="entry name" value="Probable ACP-binding domain of malonyl-CoA ACP transacylase"/>
    <property type="match status" value="1"/>
</dbReference>
<comment type="caution">
    <text evidence="9">The sequence shown here is derived from an EMBL/GenBank/DDBJ whole genome shotgun (WGS) entry which is preliminary data.</text>
</comment>
<dbReference type="OrthoDB" id="9808564at2"/>
<dbReference type="InterPro" id="IPR014043">
    <property type="entry name" value="Acyl_transferase_dom"/>
</dbReference>
<dbReference type="RefSeq" id="WP_114833910.1">
    <property type="nucleotide sequence ID" value="NZ_LR699114.1"/>
</dbReference>
<dbReference type="EMBL" id="QQAX01000006">
    <property type="protein sequence ID" value="RDI46011.1"/>
    <property type="molecule type" value="Genomic_DNA"/>
</dbReference>
<dbReference type="PANTHER" id="PTHR42681">
    <property type="entry name" value="MALONYL-COA-ACYL CARRIER PROTEIN TRANSACYLASE, MITOCHONDRIAL"/>
    <property type="match status" value="1"/>
</dbReference>
<gene>
    <name evidence="9" type="ORF">C8D86_10615</name>
</gene>
<dbReference type="AlphaFoldDB" id="A0A370GR76"/>
<dbReference type="FunFam" id="3.30.70.250:FF:000001">
    <property type="entry name" value="Malonyl CoA-acyl carrier protein transacylase"/>
    <property type="match status" value="1"/>
</dbReference>
<evidence type="ECO:0000256" key="7">
    <source>
        <dbReference type="PIRSR" id="PIRSR000446-1"/>
    </source>
</evidence>
<dbReference type="GO" id="GO:0006633">
    <property type="term" value="P:fatty acid biosynthetic process"/>
    <property type="evidence" value="ECO:0007669"/>
    <property type="project" value="TreeGrafter"/>
</dbReference>
<dbReference type="Pfam" id="PF00698">
    <property type="entry name" value="Acyl_transf_1"/>
    <property type="match status" value="1"/>
</dbReference>
<accession>A0A370GR76</accession>
<dbReference type="InterPro" id="IPR050858">
    <property type="entry name" value="Mal-CoA-ACP_Trans/PKS_FabD"/>
</dbReference>
<feature type="domain" description="Malonyl-CoA:ACP transacylase (MAT)" evidence="8">
    <location>
        <begin position="9"/>
        <end position="315"/>
    </location>
</feature>
<dbReference type="Proteomes" id="UP000254720">
    <property type="component" value="Unassembled WGS sequence"/>
</dbReference>